<feature type="domain" description="Carbohydrate kinase PfkB" evidence="4">
    <location>
        <begin position="22"/>
        <end position="307"/>
    </location>
</feature>
<dbReference type="Proteomes" id="UP001229409">
    <property type="component" value="Unassembled WGS sequence"/>
</dbReference>
<dbReference type="PROSITE" id="PS00584">
    <property type="entry name" value="PFKB_KINASES_2"/>
    <property type="match status" value="1"/>
</dbReference>
<keyword evidence="2" id="KW-0479">Metal-binding</keyword>
<dbReference type="CDD" id="cd01941">
    <property type="entry name" value="YeiC_kinase_like"/>
    <property type="match status" value="1"/>
</dbReference>
<dbReference type="GO" id="GO:0005737">
    <property type="term" value="C:cytoplasm"/>
    <property type="evidence" value="ECO:0007669"/>
    <property type="project" value="TreeGrafter"/>
</dbReference>
<keyword evidence="1" id="KW-0808">Transferase</keyword>
<dbReference type="PANTHER" id="PTHR42909:SF1">
    <property type="entry name" value="CARBOHYDRATE KINASE PFKB DOMAIN-CONTAINING PROTEIN"/>
    <property type="match status" value="1"/>
</dbReference>
<reference evidence="5" key="1">
    <citation type="submission" date="2023-04" db="EMBL/GenBank/DDBJ databases">
        <title>Uncovering the Secrets of Slow-Growing Bacteria in Tropical Savanna Soil through Cultivation and Genomic Analysis.</title>
        <authorList>
            <person name="Goncalves O.S."/>
            <person name="Santana M.F."/>
        </authorList>
    </citation>
    <scope>NUCLEOTIDE SEQUENCE</scope>
    <source>
        <strain evidence="5">ANTI</strain>
    </source>
</reference>
<name>A0AAP4EDM5_PAEPO</name>
<evidence type="ECO:0000313" key="6">
    <source>
        <dbReference type="Proteomes" id="UP001229409"/>
    </source>
</evidence>
<dbReference type="GO" id="GO:0046872">
    <property type="term" value="F:metal ion binding"/>
    <property type="evidence" value="ECO:0007669"/>
    <property type="project" value="UniProtKB-KW"/>
</dbReference>
<comment type="caution">
    <text evidence="5">The sequence shown here is derived from an EMBL/GenBank/DDBJ whole genome shotgun (WGS) entry which is preliminary data.</text>
</comment>
<dbReference type="GO" id="GO:0016301">
    <property type="term" value="F:kinase activity"/>
    <property type="evidence" value="ECO:0007669"/>
    <property type="project" value="UniProtKB-KW"/>
</dbReference>
<gene>
    <name evidence="5" type="ORF">QDS18_24825</name>
</gene>
<sequence>MMKLKKIHKNEQDEPWPSSKPILCIGGANLDRKIMIKGTFQLHTSNPSSTRLQSCGGVARNVAENLGRLSQRVSLLTAVGDDAEGEFIIEQSSRYMHVVPLQVKGEPSTGVYTALLNERGELIVATAEMEIYDQIRPSVIFENAPLIASSRLVLLDTNFSMNVIAATIHVCHEHRVPIVVSSVSASKMRKLPRNLHGVEWLVCKPVEAEAYLGLELTDDQHMLDATRIFHKLGVQNVIFICGADRVLYASQDGTHGQIPMHPVQEVIDVTGADDAFIAGMIYGITQGYPMEQVCQFGISCVDLTLQTDRTVSETLSMNKLHSRFQELYGTHSQNFVFFKGVYFKKKDT</sequence>
<evidence type="ECO:0000259" key="4">
    <source>
        <dbReference type="Pfam" id="PF00294"/>
    </source>
</evidence>
<evidence type="ECO:0000256" key="1">
    <source>
        <dbReference type="ARBA" id="ARBA00022679"/>
    </source>
</evidence>
<dbReference type="PROSITE" id="PS00583">
    <property type="entry name" value="PFKB_KINASES_1"/>
    <property type="match status" value="1"/>
</dbReference>
<organism evidence="5 6">
    <name type="scientific">Paenibacillus polymyxa</name>
    <name type="common">Bacillus polymyxa</name>
    <dbReference type="NCBI Taxonomy" id="1406"/>
    <lineage>
        <taxon>Bacteria</taxon>
        <taxon>Bacillati</taxon>
        <taxon>Bacillota</taxon>
        <taxon>Bacilli</taxon>
        <taxon>Bacillales</taxon>
        <taxon>Paenibacillaceae</taxon>
        <taxon>Paenibacillus</taxon>
    </lineage>
</organism>
<dbReference type="InterPro" id="IPR002173">
    <property type="entry name" value="Carboh/pur_kinase_PfkB_CS"/>
</dbReference>
<dbReference type="AlphaFoldDB" id="A0AAP4EDM5"/>
<dbReference type="GO" id="GO:0004730">
    <property type="term" value="F:pseudouridylate synthase activity"/>
    <property type="evidence" value="ECO:0007669"/>
    <property type="project" value="TreeGrafter"/>
</dbReference>
<dbReference type="SUPFAM" id="SSF53613">
    <property type="entry name" value="Ribokinase-like"/>
    <property type="match status" value="1"/>
</dbReference>
<dbReference type="GO" id="GO:0016798">
    <property type="term" value="F:hydrolase activity, acting on glycosyl bonds"/>
    <property type="evidence" value="ECO:0007669"/>
    <property type="project" value="TreeGrafter"/>
</dbReference>
<keyword evidence="3 5" id="KW-0418">Kinase</keyword>
<protein>
    <submittedName>
        <fullName evidence="5">Carbohydrate kinase family protein</fullName>
    </submittedName>
</protein>
<dbReference type="PANTHER" id="PTHR42909">
    <property type="entry name" value="ZGC:136858"/>
    <property type="match status" value="1"/>
</dbReference>
<evidence type="ECO:0000256" key="2">
    <source>
        <dbReference type="ARBA" id="ARBA00022723"/>
    </source>
</evidence>
<accession>A0AAP4EDM5</accession>
<dbReference type="Pfam" id="PF00294">
    <property type="entry name" value="PfkB"/>
    <property type="match status" value="1"/>
</dbReference>
<dbReference type="InterPro" id="IPR029056">
    <property type="entry name" value="Ribokinase-like"/>
</dbReference>
<dbReference type="EMBL" id="JARVWT010000015">
    <property type="protein sequence ID" value="MDH2334099.1"/>
    <property type="molecule type" value="Genomic_DNA"/>
</dbReference>
<evidence type="ECO:0000313" key="5">
    <source>
        <dbReference type="EMBL" id="MDH2334099.1"/>
    </source>
</evidence>
<evidence type="ECO:0000256" key="3">
    <source>
        <dbReference type="ARBA" id="ARBA00022777"/>
    </source>
</evidence>
<proteinExistence type="predicted"/>
<dbReference type="InterPro" id="IPR011611">
    <property type="entry name" value="PfkB_dom"/>
</dbReference>
<dbReference type="Gene3D" id="3.40.1190.20">
    <property type="match status" value="1"/>
</dbReference>